<protein>
    <submittedName>
        <fullName evidence="1">Uncharacterized protein</fullName>
    </submittedName>
</protein>
<sequence>MTAYLMTLPHSLCQIPVNQATGKECPFNSLLQEMKIEAQVNETLTHEMYPNN</sequence>
<comment type="caution">
    <text evidence="1">The sequence shown here is derived from an EMBL/GenBank/DDBJ whole genome shotgun (WGS) entry which is preliminary data.</text>
</comment>
<reference evidence="1 2" key="1">
    <citation type="submission" date="2024-07" db="EMBL/GenBank/DDBJ databases">
        <authorList>
            <person name="Tripathy S."/>
        </authorList>
    </citation>
    <scope>NUCLEOTIDE SEQUENCE [LARGE SCALE GENOMIC DNA]</scope>
    <source>
        <strain evidence="1 2">VB-61278_2</strain>
    </source>
</reference>
<evidence type="ECO:0000313" key="1">
    <source>
        <dbReference type="EMBL" id="MFL9467125.1"/>
    </source>
</evidence>
<dbReference type="Proteomes" id="UP001628874">
    <property type="component" value="Unassembled WGS sequence"/>
</dbReference>
<accession>A0ABW8X1D9</accession>
<dbReference type="EMBL" id="JBFQGM010000038">
    <property type="protein sequence ID" value="MFL9467125.1"/>
    <property type="molecule type" value="Genomic_DNA"/>
</dbReference>
<dbReference type="RefSeq" id="WP_162002328.1">
    <property type="nucleotide sequence ID" value="NZ_JBFQGM010000038.1"/>
</dbReference>
<proteinExistence type="predicted"/>
<organism evidence="1 2">
    <name type="scientific">Scytonema tolypothrichoides VB-61278_2</name>
    <dbReference type="NCBI Taxonomy" id="3232314"/>
    <lineage>
        <taxon>Bacteria</taxon>
        <taxon>Bacillati</taxon>
        <taxon>Cyanobacteriota</taxon>
        <taxon>Cyanophyceae</taxon>
        <taxon>Nostocales</taxon>
        <taxon>Scytonemataceae</taxon>
        <taxon>Scytonema</taxon>
    </lineage>
</organism>
<keyword evidence="2" id="KW-1185">Reference proteome</keyword>
<gene>
    <name evidence="1" type="ORF">AB0759_41810</name>
</gene>
<evidence type="ECO:0000313" key="2">
    <source>
        <dbReference type="Proteomes" id="UP001628874"/>
    </source>
</evidence>
<name>A0ABW8X1D9_9CYAN</name>